<dbReference type="AlphaFoldDB" id="A0A366SI71"/>
<reference evidence="2 3" key="1">
    <citation type="submission" date="2015-06" db="EMBL/GenBank/DDBJ databases">
        <title>The Genome Sequence of Enterococcus cecorum 170AEA1.</title>
        <authorList>
            <consortium name="The Broad Institute Genomics Platform"/>
            <consortium name="The Broad Institute Genome Sequencing Center for Infectious Disease"/>
            <person name="Earl A.M."/>
            <person name="Van Tyne D."/>
            <person name="Lebreton F."/>
            <person name="Saavedra J.T."/>
            <person name="Gilmore M.S."/>
            <person name="Manson McGuire A."/>
            <person name="Clock S."/>
            <person name="Crupain M."/>
            <person name="Rangan U."/>
            <person name="Young S."/>
            <person name="Abouelleil A."/>
            <person name="Cao P."/>
            <person name="Chapman S.B."/>
            <person name="Griggs A."/>
            <person name="Priest M."/>
            <person name="Shea T."/>
            <person name="Wortman J."/>
            <person name="Nusbaum C."/>
            <person name="Birren B."/>
        </authorList>
    </citation>
    <scope>NUCLEOTIDE SEQUENCE [LARGE SCALE GENOMIC DNA]</scope>
    <source>
        <strain evidence="2 3">170AEA1</strain>
    </source>
</reference>
<proteinExistence type="predicted"/>
<comment type="caution">
    <text evidence="2">The sequence shown here is derived from an EMBL/GenBank/DDBJ whole genome shotgun (WGS) entry which is preliminary data.</text>
</comment>
<organism evidence="2 3">
    <name type="scientific">Enterococcus cecorum</name>
    <dbReference type="NCBI Taxonomy" id="44008"/>
    <lineage>
        <taxon>Bacteria</taxon>
        <taxon>Bacillati</taxon>
        <taxon>Bacillota</taxon>
        <taxon>Bacilli</taxon>
        <taxon>Lactobacillales</taxon>
        <taxon>Enterococcaceae</taxon>
        <taxon>Enterococcus</taxon>
    </lineage>
</organism>
<protein>
    <recommendedName>
        <fullName evidence="1">PhnB-like domain-containing protein</fullName>
    </recommendedName>
</protein>
<evidence type="ECO:0000313" key="2">
    <source>
        <dbReference type="EMBL" id="RBR30143.1"/>
    </source>
</evidence>
<dbReference type="RefSeq" id="WP_240184969.1">
    <property type="nucleotide sequence ID" value="NZ_KZ845741.1"/>
</dbReference>
<dbReference type="SUPFAM" id="SSF54593">
    <property type="entry name" value="Glyoxalase/Bleomycin resistance protein/Dihydroxybiphenyl dioxygenase"/>
    <property type="match status" value="1"/>
</dbReference>
<dbReference type="Pfam" id="PF06983">
    <property type="entry name" value="3-dmu-9_3-mt"/>
    <property type="match status" value="1"/>
</dbReference>
<dbReference type="EMBL" id="LEOY01000006">
    <property type="protein sequence ID" value="RBR30143.1"/>
    <property type="molecule type" value="Genomic_DNA"/>
</dbReference>
<dbReference type="PANTHER" id="PTHR33990">
    <property type="entry name" value="PROTEIN YJDN-RELATED"/>
    <property type="match status" value="1"/>
</dbReference>
<dbReference type="InterPro" id="IPR028973">
    <property type="entry name" value="PhnB-like"/>
</dbReference>
<gene>
    <name evidence="2" type="ORF">EB18_01146</name>
</gene>
<evidence type="ECO:0000259" key="1">
    <source>
        <dbReference type="Pfam" id="PF06983"/>
    </source>
</evidence>
<sequence length="113" mass="13055">MTSFEHNRWYVLELDNNPIIFADISHGSSQYTGALSLLYLCENQQEIDSFYQGFSAEAASEQCGWIVDKYGISWQIVPRMFLDFAQKLSPTTYQQINQQILTMKKSKSLKSKN</sequence>
<dbReference type="Gene3D" id="3.10.180.10">
    <property type="entry name" value="2,3-Dihydroxybiphenyl 1,2-Dioxygenase, domain 1"/>
    <property type="match status" value="1"/>
</dbReference>
<evidence type="ECO:0000313" key="3">
    <source>
        <dbReference type="Proteomes" id="UP000252800"/>
    </source>
</evidence>
<dbReference type="InterPro" id="IPR029068">
    <property type="entry name" value="Glyas_Bleomycin-R_OHBP_Dase"/>
</dbReference>
<dbReference type="Proteomes" id="UP000252800">
    <property type="component" value="Unassembled WGS sequence"/>
</dbReference>
<feature type="domain" description="PhnB-like" evidence="1">
    <location>
        <begin position="27"/>
        <end position="77"/>
    </location>
</feature>
<accession>A0A366SI71</accession>
<name>A0A366SI71_9ENTE</name>